<comment type="caution">
    <text evidence="1">The sequence shown here is derived from an EMBL/GenBank/DDBJ whole genome shotgun (WGS) entry which is preliminary data.</text>
</comment>
<dbReference type="Proteomes" id="UP000524246">
    <property type="component" value="Unassembled WGS sequence"/>
</dbReference>
<protein>
    <submittedName>
        <fullName evidence="1">Uncharacterized protein</fullName>
    </submittedName>
</protein>
<evidence type="ECO:0000313" key="1">
    <source>
        <dbReference type="EMBL" id="NMC62859.1"/>
    </source>
</evidence>
<name>A0A7X9FS70_9DELT</name>
<sequence length="436" mass="49448">MPFPLLFEDSERPNHVQMSPLEEQSFLMDETERLVFSLGERWNRNSRKKIEHLIEKTRQLGNDERVIVDRLLEEYGSATPARMLNIASALLLIRNITPAQSVVIDKGIIQNLREGDKDHRWAILLRLSNLLDKGDNEILSRRGVISALTSKLCNSTLLEHLEKKSGSIQTILADCINDPLPLPAGETPRELVDVYALTLASIAQSNSIFLSEVLGALNKASRYVLHLSKLKGRLNAISKVYAIIAMQDADVRLELFDSLMEQVQEFKNKFFLERIGYIFRYIDGKALCSKEISRYLENKVQTAESDEHAQQILTILMGYSIFTLDSIRYFLTFLKQELNSPDCKHPMAFHRVALDMYLINPIIKEASIKAGVFEVILSPNVKGKYIGKKRTHEGWISTLLTMVRGVPIKEKAIALLLDNILPASSNFGIQEQIQIS</sequence>
<reference evidence="1 2" key="1">
    <citation type="journal article" date="2020" name="Biotechnol. Biofuels">
        <title>New insights from the biogas microbiome by comprehensive genome-resolved metagenomics of nearly 1600 species originating from multiple anaerobic digesters.</title>
        <authorList>
            <person name="Campanaro S."/>
            <person name="Treu L."/>
            <person name="Rodriguez-R L.M."/>
            <person name="Kovalovszki A."/>
            <person name="Ziels R.M."/>
            <person name="Maus I."/>
            <person name="Zhu X."/>
            <person name="Kougias P.G."/>
            <person name="Basile A."/>
            <person name="Luo G."/>
            <person name="Schluter A."/>
            <person name="Konstantinidis K.T."/>
            <person name="Angelidaki I."/>
        </authorList>
    </citation>
    <scope>NUCLEOTIDE SEQUENCE [LARGE SCALE GENOMIC DNA]</scope>
    <source>
        <strain evidence="1">AS27yjCOA_65</strain>
    </source>
</reference>
<proteinExistence type="predicted"/>
<evidence type="ECO:0000313" key="2">
    <source>
        <dbReference type="Proteomes" id="UP000524246"/>
    </source>
</evidence>
<dbReference type="EMBL" id="JAAZON010000297">
    <property type="protein sequence ID" value="NMC62859.1"/>
    <property type="molecule type" value="Genomic_DNA"/>
</dbReference>
<accession>A0A7X9FS70</accession>
<organism evidence="1 2">
    <name type="scientific">SAR324 cluster bacterium</name>
    <dbReference type="NCBI Taxonomy" id="2024889"/>
    <lineage>
        <taxon>Bacteria</taxon>
        <taxon>Deltaproteobacteria</taxon>
        <taxon>SAR324 cluster</taxon>
    </lineage>
</organism>
<gene>
    <name evidence="1" type="ORF">GYA55_06780</name>
</gene>
<feature type="non-terminal residue" evidence="1">
    <location>
        <position position="436"/>
    </location>
</feature>
<dbReference type="AlphaFoldDB" id="A0A7X9FS70"/>